<dbReference type="AlphaFoldDB" id="A0A080M0Q8"/>
<gene>
    <name evidence="2" type="ORF">AW09_000002</name>
</gene>
<keyword evidence="1" id="KW-1133">Transmembrane helix</keyword>
<keyword evidence="1" id="KW-0472">Membrane</keyword>
<evidence type="ECO:0000313" key="2">
    <source>
        <dbReference type="EMBL" id="KFB74671.1"/>
    </source>
</evidence>
<keyword evidence="1" id="KW-0812">Transmembrane</keyword>
<feature type="transmembrane region" description="Helical" evidence="1">
    <location>
        <begin position="9"/>
        <end position="27"/>
    </location>
</feature>
<dbReference type="Proteomes" id="UP000020077">
    <property type="component" value="Unassembled WGS sequence"/>
</dbReference>
<sequence>MTRWTVPKASLAGIGVFVVGQVLYVIFSYHELSEDFFTTAYVDQIGGVLATFIILITYNAALSIVGSMGGVFLSRKFTGDL</sequence>
<organism evidence="2 3">
    <name type="scientific">Candidatus Accumulibacter phosphatis</name>
    <dbReference type="NCBI Taxonomy" id="327160"/>
    <lineage>
        <taxon>Bacteria</taxon>
        <taxon>Pseudomonadati</taxon>
        <taxon>Pseudomonadota</taxon>
        <taxon>Betaproteobacteria</taxon>
        <taxon>Candidatus Accumulibacter</taxon>
    </lineage>
</organism>
<evidence type="ECO:0000256" key="1">
    <source>
        <dbReference type="SAM" id="Phobius"/>
    </source>
</evidence>
<evidence type="ECO:0000313" key="3">
    <source>
        <dbReference type="Proteomes" id="UP000020077"/>
    </source>
</evidence>
<name>A0A080M0Q8_9PROT</name>
<accession>A0A080M0Q8</accession>
<protein>
    <submittedName>
        <fullName evidence="2">Uncharacterized protein</fullName>
    </submittedName>
</protein>
<dbReference type="EMBL" id="JDVG02000001">
    <property type="protein sequence ID" value="KFB74671.1"/>
    <property type="molecule type" value="Genomic_DNA"/>
</dbReference>
<comment type="caution">
    <text evidence="2">The sequence shown here is derived from an EMBL/GenBank/DDBJ whole genome shotgun (WGS) entry which is preliminary data.</text>
</comment>
<reference evidence="2 3" key="1">
    <citation type="submission" date="2014-02" db="EMBL/GenBank/DDBJ databases">
        <title>Expanding our view of genomic diversity in Candidatus Accumulibacter clades.</title>
        <authorList>
            <person name="Skennerton C.T."/>
            <person name="Barr J.J."/>
            <person name="Slater F.R."/>
            <person name="Bond P.L."/>
            <person name="Tyson G.W."/>
        </authorList>
    </citation>
    <scope>NUCLEOTIDE SEQUENCE [LARGE SCALE GENOMIC DNA]</scope>
    <source>
        <strain evidence="3">BA-91</strain>
    </source>
</reference>
<feature type="transmembrane region" description="Helical" evidence="1">
    <location>
        <begin position="47"/>
        <end position="73"/>
    </location>
</feature>
<proteinExistence type="predicted"/>